<dbReference type="GO" id="GO:0005525">
    <property type="term" value="F:GTP binding"/>
    <property type="evidence" value="ECO:0007669"/>
    <property type="project" value="InterPro"/>
</dbReference>
<evidence type="ECO:0000313" key="2">
    <source>
        <dbReference type="EMBL" id="OUE01298.1"/>
    </source>
</evidence>
<evidence type="ECO:0000259" key="1">
    <source>
        <dbReference type="SMART" id="SM00963"/>
    </source>
</evidence>
<dbReference type="Gene3D" id="1.20.120.140">
    <property type="entry name" value="Signal recognition particle SRP54, nucleotide-binding domain"/>
    <property type="match status" value="1"/>
</dbReference>
<dbReference type="SMART" id="SM00963">
    <property type="entry name" value="SRP54_N"/>
    <property type="match status" value="1"/>
</dbReference>
<comment type="caution">
    <text evidence="2">The sequence shown here is derived from an EMBL/GenBank/DDBJ whole genome shotgun (WGS) entry which is preliminary data.</text>
</comment>
<proteinExistence type="predicted"/>
<dbReference type="InterPro" id="IPR036225">
    <property type="entry name" value="SRP/SRP_N"/>
</dbReference>
<dbReference type="Pfam" id="PF02881">
    <property type="entry name" value="SRP54_N"/>
    <property type="match status" value="1"/>
</dbReference>
<reference evidence="2 3" key="1">
    <citation type="submission" date="2016-08" db="EMBL/GenBank/DDBJ databases">
        <title>Genome sequence of Clavibacter michiganensis subsp. michiganensis strain CASJ007.</title>
        <authorList>
            <person name="Thapa S.P."/>
            <person name="Coaker G."/>
        </authorList>
    </citation>
    <scope>NUCLEOTIDE SEQUENCE [LARGE SCALE GENOMIC DNA]</scope>
    <source>
        <strain evidence="2">CASJ007</strain>
    </source>
</reference>
<dbReference type="InterPro" id="IPR042101">
    <property type="entry name" value="SRP54_N_sf"/>
</dbReference>
<sequence length="69" mass="7262">MATFGTLSVRLAETFKNLRGKGKLSAADVDGTVREIRRALLEADVALDVVKAFTASVASAPSAARSARR</sequence>
<dbReference type="Proteomes" id="UP000195062">
    <property type="component" value="Unassembled WGS sequence"/>
</dbReference>
<dbReference type="AlphaFoldDB" id="A0A251XFG2"/>
<feature type="domain" description="Signal recognition particle SRP54 helical bundle" evidence="1">
    <location>
        <begin position="3"/>
        <end position="67"/>
    </location>
</feature>
<keyword evidence="3" id="KW-1185">Reference proteome</keyword>
<organism evidence="2 3">
    <name type="scientific">Clavibacter michiganensis subsp. michiganensis</name>
    <dbReference type="NCBI Taxonomy" id="33013"/>
    <lineage>
        <taxon>Bacteria</taxon>
        <taxon>Bacillati</taxon>
        <taxon>Actinomycetota</taxon>
        <taxon>Actinomycetes</taxon>
        <taxon>Micrococcales</taxon>
        <taxon>Microbacteriaceae</taxon>
        <taxon>Clavibacter</taxon>
    </lineage>
</organism>
<protein>
    <submittedName>
        <fullName evidence="2">Signal recognition particle protein</fullName>
    </submittedName>
</protein>
<evidence type="ECO:0000313" key="3">
    <source>
        <dbReference type="Proteomes" id="UP000195062"/>
    </source>
</evidence>
<accession>A0A251XFG2</accession>
<dbReference type="InterPro" id="IPR013822">
    <property type="entry name" value="Signal_recog_particl_SRP54_hlx"/>
</dbReference>
<dbReference type="EMBL" id="MDHH01000003">
    <property type="protein sequence ID" value="OUE01298.1"/>
    <property type="molecule type" value="Genomic_DNA"/>
</dbReference>
<dbReference type="SUPFAM" id="SSF47364">
    <property type="entry name" value="Domain of the SRP/SRP receptor G-proteins"/>
    <property type="match status" value="1"/>
</dbReference>
<dbReference type="GO" id="GO:0006614">
    <property type="term" value="P:SRP-dependent cotranslational protein targeting to membrane"/>
    <property type="evidence" value="ECO:0007669"/>
    <property type="project" value="InterPro"/>
</dbReference>
<name>A0A251XFG2_CLAMM</name>
<gene>
    <name evidence="2" type="primary">ffh_3</name>
    <name evidence="2" type="ORF">CMMCAS07_13395</name>
</gene>